<keyword evidence="2" id="KW-0540">Nuclease</keyword>
<dbReference type="CDD" id="cd00085">
    <property type="entry name" value="HNHc"/>
    <property type="match status" value="2"/>
</dbReference>
<evidence type="ECO:0000259" key="1">
    <source>
        <dbReference type="SMART" id="SM00507"/>
    </source>
</evidence>
<evidence type="ECO:0000313" key="2">
    <source>
        <dbReference type="EMBL" id="ALO63638.1"/>
    </source>
</evidence>
<dbReference type="RefSeq" id="YP_009185302.1">
    <property type="nucleotide sequence ID" value="NC_028587.1"/>
</dbReference>
<proteinExistence type="predicted"/>
<reference evidence="2" key="1">
    <citation type="journal article" date="2015" name="BMC Evol. Biol.">
        <title>Chloroplast phylogenomic analysis of chlorophyte green algae identifies a novel lineage sister to the Sphaeropleales (Chlorophyceae).</title>
        <authorList>
            <person name="Lemieux C."/>
            <person name="Vincent A.T."/>
            <person name="Labarre A."/>
            <person name="Otis C."/>
            <person name="Turmel M."/>
        </authorList>
    </citation>
    <scope>NUCLEOTIDE SEQUENCE</scope>
</reference>
<dbReference type="AlphaFoldDB" id="A0A0S2LQT9"/>
<dbReference type="EMBL" id="KT625422">
    <property type="protein sequence ID" value="ALO63638.1"/>
    <property type="molecule type" value="Genomic_DNA"/>
</dbReference>
<organism evidence="2">
    <name type="scientific">Phacotus lenticularis</name>
    <dbReference type="NCBI Taxonomy" id="52965"/>
    <lineage>
        <taxon>Eukaryota</taxon>
        <taxon>Viridiplantae</taxon>
        <taxon>Chlorophyta</taxon>
        <taxon>core chlorophytes</taxon>
        <taxon>Chlorophyceae</taxon>
        <taxon>CS clade</taxon>
        <taxon>Chlamydomonadales</taxon>
        <taxon>Phacotaceae</taxon>
        <taxon>Phacotus</taxon>
    </lineage>
</organism>
<dbReference type="GeneID" id="26379208"/>
<geneLocation type="chloroplast" evidence="2"/>
<sequence length="440" mass="49756">MAIQKLNVLTYFQQNPKASLFQIATVFALTMRDLRVIMGEEWCNEVATKNISFLVPKHKKYGVSAKQQKDIRIINDYRFPNNNGTIKCQCCNLVSWKKMGLICFGQIDHINGSTNNNDLSNLRILCPNCHSQTVTHSRKLIQETTEHASVANLLPAGKQEPTQAQLTTIACPMEAGTTSIKHSLEKIITNQVAFPRTARLVKRLLASGLKKTKCEGCGISSWRKLPIIHYLHGHHMDGNINNNSLDNLKLLCPNCHVVEHRLPLFVVDEPNVEEPNKLSTPVLTSSIEKAKNQNVETVSPTQHLSLNNVKILTTSTQTVTAVHGYDPNSPRAISIKNILLNPNRPIAMTQCAQELGIPFTTFKRMARSLYPDLWVPDPGSSRRCDERLPEIQKQIKQIQEALVINHNIRAHACNYCITYHRMGRKRFDILYKRYILSPSK</sequence>
<keyword evidence="2" id="KW-0150">Chloroplast</keyword>
<gene>
    <name evidence="2" type="primary">orf440</name>
</gene>
<name>A0A0S2LQT9_9CHLO</name>
<protein>
    <submittedName>
        <fullName evidence="2">Putative HNH homing endonuclease</fullName>
    </submittedName>
</protein>
<feature type="domain" description="HNH nuclease" evidence="1">
    <location>
        <begin position="204"/>
        <end position="257"/>
    </location>
</feature>
<dbReference type="InterPro" id="IPR003615">
    <property type="entry name" value="HNH_nuc"/>
</dbReference>
<accession>A0A0S2LQT9</accession>
<dbReference type="SMART" id="SM00507">
    <property type="entry name" value="HNHc"/>
    <property type="match status" value="2"/>
</dbReference>
<feature type="domain" description="HNH nuclease" evidence="1">
    <location>
        <begin position="75"/>
        <end position="131"/>
    </location>
</feature>
<keyword evidence="2" id="KW-0255">Endonuclease</keyword>
<keyword evidence="2" id="KW-0378">Hydrolase</keyword>
<keyword evidence="2" id="KW-0934">Plastid</keyword>
<dbReference type="GO" id="GO:0004519">
    <property type="term" value="F:endonuclease activity"/>
    <property type="evidence" value="ECO:0007669"/>
    <property type="project" value="UniProtKB-KW"/>
</dbReference>